<dbReference type="Gene3D" id="1.20.1070.10">
    <property type="entry name" value="Rhodopsin 7-helix transmembrane proteins"/>
    <property type="match status" value="1"/>
</dbReference>
<dbReference type="EMBL" id="CAJNOJ010000453">
    <property type="protein sequence ID" value="CAF1453863.1"/>
    <property type="molecule type" value="Genomic_DNA"/>
</dbReference>
<feature type="transmembrane region" description="Helical" evidence="8">
    <location>
        <begin position="288"/>
        <end position="308"/>
    </location>
</feature>
<keyword evidence="12" id="KW-1185">Reference proteome</keyword>
<keyword evidence="7" id="KW-0807">Transducer</keyword>
<dbReference type="PROSITE" id="PS50262">
    <property type="entry name" value="G_PROTEIN_RECEP_F1_2"/>
    <property type="match status" value="1"/>
</dbReference>
<evidence type="ECO:0000313" key="12">
    <source>
        <dbReference type="Proteomes" id="UP000663828"/>
    </source>
</evidence>
<sequence length="334" mass="37850">MSSSDIIDSWNRASDFINRYIPIFIYIFGITGNFLNVLVLSQKPICFNTSAVYFLISSISSLIAIISGLTSRMMSGYTVDLTSTVEWICRTRNFILYTSRTITLWLIAFATIDRWLSTCINANRRQISTLKNTRRCIILIIIFSILLNIPILCCYQANLTGALRGCYGSTYICRVVTDVIYAVITTLFPLCLMIGFGIMTIQNTRYTRNRIQAIPMVSMSIEPPKTFTNLTRDQQQVKRKINRHLLKMLSVQVTLFIILTCPHAIQKAYTSISASTSTQSIQSAIENFIFNFVTLMNFTASGISFYIYTLSGGSLFRNALFQLVKGIQLKVLCR</sequence>
<evidence type="ECO:0000313" key="11">
    <source>
        <dbReference type="EMBL" id="CAF1453863.1"/>
    </source>
</evidence>
<dbReference type="InterPro" id="IPR017452">
    <property type="entry name" value="GPCR_Rhodpsn_7TM"/>
</dbReference>
<keyword evidence="6" id="KW-0675">Receptor</keyword>
<protein>
    <recommendedName>
        <fullName evidence="9">G-protein coupled receptors family 1 profile domain-containing protein</fullName>
    </recommendedName>
</protein>
<dbReference type="Pfam" id="PF00001">
    <property type="entry name" value="7tm_1"/>
    <property type="match status" value="1"/>
</dbReference>
<evidence type="ECO:0000313" key="13">
    <source>
        <dbReference type="Proteomes" id="UP000663852"/>
    </source>
</evidence>
<dbReference type="EMBL" id="CAJNOR010001389">
    <property type="protein sequence ID" value="CAF1134385.1"/>
    <property type="molecule type" value="Genomic_DNA"/>
</dbReference>
<gene>
    <name evidence="11" type="ORF">EDS130_LOCUS39694</name>
    <name evidence="10" type="ORF">XAT740_LOCUS20076</name>
</gene>
<dbReference type="Proteomes" id="UP000663852">
    <property type="component" value="Unassembled WGS sequence"/>
</dbReference>
<proteinExistence type="predicted"/>
<keyword evidence="5 8" id="KW-0472">Membrane</keyword>
<accession>A0A815PVG1</accession>
<feature type="transmembrane region" description="Helical" evidence="8">
    <location>
        <begin position="20"/>
        <end position="40"/>
    </location>
</feature>
<dbReference type="GO" id="GO:0004930">
    <property type="term" value="F:G protein-coupled receptor activity"/>
    <property type="evidence" value="ECO:0007669"/>
    <property type="project" value="UniProtKB-KW"/>
</dbReference>
<evidence type="ECO:0000256" key="2">
    <source>
        <dbReference type="ARBA" id="ARBA00022692"/>
    </source>
</evidence>
<evidence type="ECO:0000256" key="3">
    <source>
        <dbReference type="ARBA" id="ARBA00022989"/>
    </source>
</evidence>
<evidence type="ECO:0000259" key="9">
    <source>
        <dbReference type="PROSITE" id="PS50262"/>
    </source>
</evidence>
<dbReference type="GO" id="GO:0005886">
    <property type="term" value="C:plasma membrane"/>
    <property type="evidence" value="ECO:0007669"/>
    <property type="project" value="TreeGrafter"/>
</dbReference>
<feature type="domain" description="G-protein coupled receptors family 1 profile" evidence="9">
    <location>
        <begin position="32"/>
        <end position="308"/>
    </location>
</feature>
<evidence type="ECO:0000256" key="4">
    <source>
        <dbReference type="ARBA" id="ARBA00023040"/>
    </source>
</evidence>
<feature type="transmembrane region" description="Helical" evidence="8">
    <location>
        <begin position="52"/>
        <end position="74"/>
    </location>
</feature>
<keyword evidence="2 8" id="KW-0812">Transmembrane</keyword>
<organism evidence="11 13">
    <name type="scientific">Adineta ricciae</name>
    <name type="common">Rotifer</name>
    <dbReference type="NCBI Taxonomy" id="249248"/>
    <lineage>
        <taxon>Eukaryota</taxon>
        <taxon>Metazoa</taxon>
        <taxon>Spiralia</taxon>
        <taxon>Gnathifera</taxon>
        <taxon>Rotifera</taxon>
        <taxon>Eurotatoria</taxon>
        <taxon>Bdelloidea</taxon>
        <taxon>Adinetida</taxon>
        <taxon>Adinetidae</taxon>
        <taxon>Adineta</taxon>
    </lineage>
</organism>
<feature type="transmembrane region" description="Helical" evidence="8">
    <location>
        <begin position="179"/>
        <end position="201"/>
    </location>
</feature>
<evidence type="ECO:0000256" key="6">
    <source>
        <dbReference type="ARBA" id="ARBA00023170"/>
    </source>
</evidence>
<feature type="transmembrane region" description="Helical" evidence="8">
    <location>
        <begin position="137"/>
        <end position="159"/>
    </location>
</feature>
<reference evidence="11" key="1">
    <citation type="submission" date="2021-02" db="EMBL/GenBank/DDBJ databases">
        <authorList>
            <person name="Nowell W R."/>
        </authorList>
    </citation>
    <scope>NUCLEOTIDE SEQUENCE</scope>
</reference>
<evidence type="ECO:0000313" key="10">
    <source>
        <dbReference type="EMBL" id="CAF1134385.1"/>
    </source>
</evidence>
<dbReference type="PANTHER" id="PTHR24243:SF230">
    <property type="entry name" value="G-PROTEIN COUPLED RECEPTORS FAMILY 1 PROFILE DOMAIN-CONTAINING PROTEIN"/>
    <property type="match status" value="1"/>
</dbReference>
<evidence type="ECO:0000256" key="7">
    <source>
        <dbReference type="ARBA" id="ARBA00023224"/>
    </source>
</evidence>
<evidence type="ECO:0000256" key="5">
    <source>
        <dbReference type="ARBA" id="ARBA00023136"/>
    </source>
</evidence>
<dbReference type="OrthoDB" id="10014555at2759"/>
<dbReference type="Proteomes" id="UP000663828">
    <property type="component" value="Unassembled WGS sequence"/>
</dbReference>
<dbReference type="AlphaFoldDB" id="A0A815PVG1"/>
<keyword evidence="4" id="KW-0297">G-protein coupled receptor</keyword>
<evidence type="ECO:0000256" key="8">
    <source>
        <dbReference type="SAM" id="Phobius"/>
    </source>
</evidence>
<comment type="caution">
    <text evidence="11">The sequence shown here is derived from an EMBL/GenBank/DDBJ whole genome shotgun (WGS) entry which is preliminary data.</text>
</comment>
<dbReference type="PANTHER" id="PTHR24243">
    <property type="entry name" value="G-PROTEIN COUPLED RECEPTOR"/>
    <property type="match status" value="1"/>
</dbReference>
<comment type="subcellular location">
    <subcellularLocation>
        <location evidence="1">Membrane</location>
        <topology evidence="1">Multi-pass membrane protein</topology>
    </subcellularLocation>
</comment>
<name>A0A815PVG1_ADIRI</name>
<dbReference type="SUPFAM" id="SSF81321">
    <property type="entry name" value="Family A G protein-coupled receptor-like"/>
    <property type="match status" value="1"/>
</dbReference>
<keyword evidence="3 8" id="KW-1133">Transmembrane helix</keyword>
<feature type="transmembrane region" description="Helical" evidence="8">
    <location>
        <begin position="94"/>
        <end position="116"/>
    </location>
</feature>
<dbReference type="InterPro" id="IPR000276">
    <property type="entry name" value="GPCR_Rhodpsn"/>
</dbReference>
<evidence type="ECO:0000256" key="1">
    <source>
        <dbReference type="ARBA" id="ARBA00004141"/>
    </source>
</evidence>